<dbReference type="EMBL" id="CP011129">
    <property type="protein sequence ID" value="ALN82938.1"/>
    <property type="molecule type" value="Genomic_DNA"/>
</dbReference>
<evidence type="ECO:0000259" key="7">
    <source>
        <dbReference type="Pfam" id="PF06271"/>
    </source>
</evidence>
<reference evidence="8 9" key="1">
    <citation type="journal article" date="2015" name="BMC Genomics">
        <title>Comparative genomics and metabolic profiling of the genus Lysobacter.</title>
        <authorList>
            <person name="de Bruijn I."/>
            <person name="Cheng X."/>
            <person name="de Jager V."/>
            <person name="Exposito R.G."/>
            <person name="Watrous J."/>
            <person name="Patel N."/>
            <person name="Postma J."/>
            <person name="Dorrestein P.C."/>
            <person name="Kobayashi D."/>
            <person name="Raaijmakers J.M."/>
        </authorList>
    </citation>
    <scope>NUCLEOTIDE SEQUENCE [LARGE SCALE GENOMIC DNA]</scope>
    <source>
        <strain evidence="8 9">76</strain>
    </source>
</reference>
<feature type="transmembrane region" description="Helical" evidence="6">
    <location>
        <begin position="73"/>
        <end position="93"/>
    </location>
</feature>
<organism evidence="8 9">
    <name type="scientific">Lysobacter antibioticus</name>
    <dbReference type="NCBI Taxonomy" id="84531"/>
    <lineage>
        <taxon>Bacteria</taxon>
        <taxon>Pseudomonadati</taxon>
        <taxon>Pseudomonadota</taxon>
        <taxon>Gammaproteobacteria</taxon>
        <taxon>Lysobacterales</taxon>
        <taxon>Lysobacteraceae</taxon>
        <taxon>Lysobacter</taxon>
    </lineage>
</organism>
<dbReference type="PATRIC" id="fig|84531.7.peg.522"/>
<evidence type="ECO:0000256" key="5">
    <source>
        <dbReference type="ARBA" id="ARBA00023136"/>
    </source>
</evidence>
<dbReference type="Proteomes" id="UP000060787">
    <property type="component" value="Chromosome"/>
</dbReference>
<sequence length="157" mass="17603">MDDNPYHAPQTAVHPDERMAQLEAATFLRRFFNYLIDFIACYAVGFVLAFALALFGGEGALASMDEPNFVRDYAIGIGLMLVYYIPLEGMFGVTVGKLITGTRVVDEQGRPPSWGQVIGRTFARLIPFEPFSVLFSDSRRPAGWHDRLPKTLVVRTR</sequence>
<name>A0A0S2FHB0_LYSAN</name>
<gene>
    <name evidence="8" type="ORF">LA76x_4835</name>
</gene>
<dbReference type="OrthoDB" id="9793824at2"/>
<evidence type="ECO:0000313" key="8">
    <source>
        <dbReference type="EMBL" id="ALN82938.1"/>
    </source>
</evidence>
<dbReference type="AlphaFoldDB" id="A0A0S2FHB0"/>
<proteinExistence type="predicted"/>
<feature type="domain" description="RDD" evidence="7">
    <location>
        <begin position="25"/>
        <end position="135"/>
    </location>
</feature>
<keyword evidence="3 6" id="KW-0812">Transmembrane</keyword>
<comment type="subcellular location">
    <subcellularLocation>
        <location evidence="1">Cell membrane</location>
        <topology evidence="1">Multi-pass membrane protein</topology>
    </subcellularLocation>
</comment>
<dbReference type="KEGG" id="laq:GLA29479_526"/>
<evidence type="ECO:0000256" key="6">
    <source>
        <dbReference type="SAM" id="Phobius"/>
    </source>
</evidence>
<evidence type="ECO:0000256" key="2">
    <source>
        <dbReference type="ARBA" id="ARBA00022475"/>
    </source>
</evidence>
<evidence type="ECO:0000313" key="9">
    <source>
        <dbReference type="Proteomes" id="UP000060787"/>
    </source>
</evidence>
<dbReference type="PANTHER" id="PTHR36115:SF4">
    <property type="entry name" value="MEMBRANE PROTEIN"/>
    <property type="match status" value="1"/>
</dbReference>
<dbReference type="PANTHER" id="PTHR36115">
    <property type="entry name" value="PROLINE-RICH ANTIGEN HOMOLOG-RELATED"/>
    <property type="match status" value="1"/>
</dbReference>
<keyword evidence="5 6" id="KW-0472">Membrane</keyword>
<dbReference type="RefSeq" id="WP_057919511.1">
    <property type="nucleotide sequence ID" value="NZ_CP011129.1"/>
</dbReference>
<keyword evidence="2" id="KW-1003">Cell membrane</keyword>
<keyword evidence="9" id="KW-1185">Reference proteome</keyword>
<keyword evidence="4 6" id="KW-1133">Transmembrane helix</keyword>
<dbReference type="InterPro" id="IPR051791">
    <property type="entry name" value="Pra-immunoreactive"/>
</dbReference>
<protein>
    <submittedName>
        <fullName evidence="8">RDD family protein</fullName>
    </submittedName>
</protein>
<dbReference type="GO" id="GO:0005886">
    <property type="term" value="C:plasma membrane"/>
    <property type="evidence" value="ECO:0007669"/>
    <property type="project" value="UniProtKB-SubCell"/>
</dbReference>
<dbReference type="STRING" id="84531.LA76x_4835"/>
<evidence type="ECO:0000256" key="1">
    <source>
        <dbReference type="ARBA" id="ARBA00004651"/>
    </source>
</evidence>
<feature type="transmembrane region" description="Helical" evidence="6">
    <location>
        <begin position="31"/>
        <end position="53"/>
    </location>
</feature>
<evidence type="ECO:0000256" key="3">
    <source>
        <dbReference type="ARBA" id="ARBA00022692"/>
    </source>
</evidence>
<evidence type="ECO:0000256" key="4">
    <source>
        <dbReference type="ARBA" id="ARBA00022989"/>
    </source>
</evidence>
<dbReference type="Pfam" id="PF06271">
    <property type="entry name" value="RDD"/>
    <property type="match status" value="1"/>
</dbReference>
<accession>A0A0S2FHB0</accession>
<dbReference type="InterPro" id="IPR010432">
    <property type="entry name" value="RDD"/>
</dbReference>
<dbReference type="KEGG" id="lab:LA76x_4835"/>